<evidence type="ECO:0000256" key="9">
    <source>
        <dbReference type="RuleBase" id="RU363032"/>
    </source>
</evidence>
<comment type="similarity">
    <text evidence="2">Belongs to the binding-protein-dependent transport system permease family. MalFG subfamily.</text>
</comment>
<keyword evidence="5" id="KW-0762">Sugar transport</keyword>
<keyword evidence="12" id="KW-1185">Reference proteome</keyword>
<dbReference type="OrthoDB" id="9794684at2"/>
<feature type="transmembrane region" description="Helical" evidence="9">
    <location>
        <begin position="247"/>
        <end position="268"/>
    </location>
</feature>
<organism evidence="11 12">
    <name type="scientific">Nocardioides gansuensis</name>
    <dbReference type="NCBI Taxonomy" id="2138300"/>
    <lineage>
        <taxon>Bacteria</taxon>
        <taxon>Bacillati</taxon>
        <taxon>Actinomycetota</taxon>
        <taxon>Actinomycetes</taxon>
        <taxon>Propionibacteriales</taxon>
        <taxon>Nocardioidaceae</taxon>
        <taxon>Nocardioides</taxon>
    </lineage>
</organism>
<evidence type="ECO:0000256" key="1">
    <source>
        <dbReference type="ARBA" id="ARBA00004651"/>
    </source>
</evidence>
<dbReference type="GO" id="GO:0055085">
    <property type="term" value="P:transmembrane transport"/>
    <property type="evidence" value="ECO:0007669"/>
    <property type="project" value="InterPro"/>
</dbReference>
<feature type="transmembrane region" description="Helical" evidence="9">
    <location>
        <begin position="186"/>
        <end position="208"/>
    </location>
</feature>
<protein>
    <submittedName>
        <fullName evidence="11">ABC transporter permease</fullName>
    </submittedName>
</protein>
<evidence type="ECO:0000259" key="10">
    <source>
        <dbReference type="PROSITE" id="PS50928"/>
    </source>
</evidence>
<keyword evidence="7 9" id="KW-1133">Transmembrane helix</keyword>
<evidence type="ECO:0000256" key="2">
    <source>
        <dbReference type="ARBA" id="ARBA00009047"/>
    </source>
</evidence>
<dbReference type="Gene3D" id="1.10.3720.10">
    <property type="entry name" value="MetI-like"/>
    <property type="match status" value="1"/>
</dbReference>
<feature type="transmembrane region" description="Helical" evidence="9">
    <location>
        <begin position="145"/>
        <end position="165"/>
    </location>
</feature>
<dbReference type="CDD" id="cd06261">
    <property type="entry name" value="TM_PBP2"/>
    <property type="match status" value="1"/>
</dbReference>
<sequence>MSTLEVRKTPTRLLLWFLLGSMVVLYAFPFLYLLLTSFKTPLDALAVPPKVLPDEWTLANYERALSREGVLASFINSVSAATISTVLSLVLAVPAAYGVTRFRTVSGRVFVMAALVTRMIPPVAIGVPMVGMMRALGLTDTPTGVAIAHTTISLPLSIWLMSSFLESVPDELDEAARVDGAGRLAALWYIILPVVRGGVAVTAIFAFLASWNEFLFALLLTAIRAQTTPLVIANFQTQFGLEWGAMTALATVYSLPVILLTLLLQRYIVAGMTLGAVKG</sequence>
<evidence type="ECO:0000256" key="3">
    <source>
        <dbReference type="ARBA" id="ARBA00022448"/>
    </source>
</evidence>
<dbReference type="AlphaFoldDB" id="A0A2T8FEH8"/>
<evidence type="ECO:0000313" key="12">
    <source>
        <dbReference type="Proteomes" id="UP000246018"/>
    </source>
</evidence>
<proteinExistence type="inferred from homology"/>
<keyword evidence="3 9" id="KW-0813">Transport</keyword>
<dbReference type="RefSeq" id="WP_116570236.1">
    <property type="nucleotide sequence ID" value="NZ_QDGZ01000001.1"/>
</dbReference>
<feature type="transmembrane region" description="Helical" evidence="9">
    <location>
        <begin position="109"/>
        <end position="133"/>
    </location>
</feature>
<dbReference type="PANTHER" id="PTHR32243:SF50">
    <property type="entry name" value="MALTOSE_MALTODEXTRIN TRANSPORT SYSTEM PERMEASE PROTEIN MALG"/>
    <property type="match status" value="1"/>
</dbReference>
<comment type="caution">
    <text evidence="11">The sequence shown here is derived from an EMBL/GenBank/DDBJ whole genome shotgun (WGS) entry which is preliminary data.</text>
</comment>
<accession>A0A2T8FEH8</accession>
<keyword evidence="6 9" id="KW-0812">Transmembrane</keyword>
<feature type="transmembrane region" description="Helical" evidence="9">
    <location>
        <begin position="12"/>
        <end position="35"/>
    </location>
</feature>
<gene>
    <name evidence="11" type="ORF">DDE18_00195</name>
</gene>
<dbReference type="InterPro" id="IPR000515">
    <property type="entry name" value="MetI-like"/>
</dbReference>
<keyword evidence="4" id="KW-1003">Cell membrane</keyword>
<name>A0A2T8FEH8_9ACTN</name>
<dbReference type="InterPro" id="IPR050901">
    <property type="entry name" value="BP-dep_ABC_trans_perm"/>
</dbReference>
<dbReference type="SUPFAM" id="SSF161098">
    <property type="entry name" value="MetI-like"/>
    <property type="match status" value="1"/>
</dbReference>
<dbReference type="PROSITE" id="PS50928">
    <property type="entry name" value="ABC_TM1"/>
    <property type="match status" value="1"/>
</dbReference>
<evidence type="ECO:0000256" key="7">
    <source>
        <dbReference type="ARBA" id="ARBA00022989"/>
    </source>
</evidence>
<comment type="subcellular location">
    <subcellularLocation>
        <location evidence="1 9">Cell membrane</location>
        <topology evidence="1 9">Multi-pass membrane protein</topology>
    </subcellularLocation>
</comment>
<dbReference type="Pfam" id="PF00528">
    <property type="entry name" value="BPD_transp_1"/>
    <property type="match status" value="1"/>
</dbReference>
<dbReference type="PANTHER" id="PTHR32243">
    <property type="entry name" value="MALTOSE TRANSPORT SYSTEM PERMEASE-RELATED"/>
    <property type="match status" value="1"/>
</dbReference>
<evidence type="ECO:0000256" key="5">
    <source>
        <dbReference type="ARBA" id="ARBA00022597"/>
    </source>
</evidence>
<dbReference type="InterPro" id="IPR035906">
    <property type="entry name" value="MetI-like_sf"/>
</dbReference>
<evidence type="ECO:0000256" key="4">
    <source>
        <dbReference type="ARBA" id="ARBA00022475"/>
    </source>
</evidence>
<evidence type="ECO:0000256" key="8">
    <source>
        <dbReference type="ARBA" id="ARBA00023136"/>
    </source>
</evidence>
<evidence type="ECO:0000313" key="11">
    <source>
        <dbReference type="EMBL" id="PVG84107.1"/>
    </source>
</evidence>
<dbReference type="EMBL" id="QDGZ01000001">
    <property type="protein sequence ID" value="PVG84107.1"/>
    <property type="molecule type" value="Genomic_DNA"/>
</dbReference>
<reference evidence="11 12" key="1">
    <citation type="submission" date="2018-04" db="EMBL/GenBank/DDBJ databases">
        <title>Genome of Nocardioides gansuensis WSJ-1.</title>
        <authorList>
            <person name="Wu S."/>
            <person name="Wang G."/>
        </authorList>
    </citation>
    <scope>NUCLEOTIDE SEQUENCE [LARGE SCALE GENOMIC DNA]</scope>
    <source>
        <strain evidence="11 12">WSJ-1</strain>
    </source>
</reference>
<dbReference type="Proteomes" id="UP000246018">
    <property type="component" value="Unassembled WGS sequence"/>
</dbReference>
<feature type="domain" description="ABC transmembrane type-1" evidence="10">
    <location>
        <begin position="74"/>
        <end position="264"/>
    </location>
</feature>
<dbReference type="GO" id="GO:0005886">
    <property type="term" value="C:plasma membrane"/>
    <property type="evidence" value="ECO:0007669"/>
    <property type="project" value="UniProtKB-SubCell"/>
</dbReference>
<feature type="transmembrane region" description="Helical" evidence="9">
    <location>
        <begin position="74"/>
        <end position="97"/>
    </location>
</feature>
<keyword evidence="8 9" id="KW-0472">Membrane</keyword>
<evidence type="ECO:0000256" key="6">
    <source>
        <dbReference type="ARBA" id="ARBA00022692"/>
    </source>
</evidence>